<evidence type="ECO:0000313" key="2">
    <source>
        <dbReference type="Proteomes" id="UP000095280"/>
    </source>
</evidence>
<accession>A0A1I8F8E2</accession>
<dbReference type="Proteomes" id="UP000095280">
    <property type="component" value="Unplaced"/>
</dbReference>
<keyword evidence="2" id="KW-1185">Reference proteome</keyword>
<reference evidence="3" key="1">
    <citation type="submission" date="2016-11" db="UniProtKB">
        <authorList>
            <consortium name="WormBaseParasite"/>
        </authorList>
    </citation>
    <scope>IDENTIFICATION</scope>
</reference>
<organism evidence="2 3">
    <name type="scientific">Macrostomum lignano</name>
    <dbReference type="NCBI Taxonomy" id="282301"/>
    <lineage>
        <taxon>Eukaryota</taxon>
        <taxon>Metazoa</taxon>
        <taxon>Spiralia</taxon>
        <taxon>Lophotrochozoa</taxon>
        <taxon>Platyhelminthes</taxon>
        <taxon>Rhabditophora</taxon>
        <taxon>Macrostomorpha</taxon>
        <taxon>Macrostomida</taxon>
        <taxon>Macrostomidae</taxon>
        <taxon>Macrostomum</taxon>
    </lineage>
</organism>
<dbReference type="WBParaSite" id="maker-unitig_24609-snap-gene-0.1-mRNA-1">
    <property type="protein sequence ID" value="maker-unitig_24609-snap-gene-0.1-mRNA-1"/>
    <property type="gene ID" value="maker-unitig_24609-snap-gene-0.1"/>
</dbReference>
<protein>
    <submittedName>
        <fullName evidence="3">Protein kinase domain-containing protein</fullName>
    </submittedName>
</protein>
<dbReference type="AlphaFoldDB" id="A0A1I8F8E2"/>
<name>A0A1I8F8E2_9PLAT</name>
<sequence>SQAYQQATPPPASQGLSTIDANLQPVRLNTSHALRVKATHQPQPVRAYNNRCHFQPSQALPTIDATSASQVINNRRHLHPVRLTNNRRHLQPVRLINTSAPTSIQSGLSTIGATTSQSSLSTIDATREVRLIQQSGANFSAPSQSGLSIIGATFSRSGLIYNRRSFSQPCSSTIGANSTTKPVKFSTIGANSTASSQPGFDHNRANFHQPVKLSTIGAMYASVSLHNLAPLPFARQAYQQSMPPEISQAYQQTGATSSKTARLINTGPAPPASQALSSIGATATSGTHFASNGKTTTTAAAILSTIIALQTMIEGTAAAFFDHGSDEDVDKSWGEVASASGSAAAASPREEATTAMSVSSFQLPPLPPRLCSNSRNSNLHIQQRLTISILKDIFTCNQVICNSSNKIFGYRLAKHAIGCTTIATAAAVVPEFQSVSLSQSTSNTVIHRAGSRTASRPTSRPASRAGSVASELAASASSPALGSLANSTAARPDEGEPAAVHLTRKLIKWGADLTDLLLEGHEPRTLEYRDHGLWQPTGSVTSMRRFAGLRQQQQQPPYSLQSSQVCQLIETTFTTGRCSLSHYNMTWPGVHAQDAGPLCPIKQCEMNDPLQTLYQLHARPNASRHCRIMDTTAISAWGDWRPPSAMLLSNQPDRPELASQAIAQMGDTLADRWLNQQCSLQTRPHSPPTLWSARLSSIERLQCHPACEMSLDQPDWLSQLRQYYTAGQLPCQLSQDQQLRGLLKHLLVIHLCVSNNSSSSIEISPLSFGDVNSYKQQQQHWQCARTLYRVCLSILTLVPVCQQPPPPPPPPPQQHQPSSPPGTSGSGGGTVFDYYGAVQSSGQQIPDYQRRSELLSKRLIFTRRRMPHRLLAAALAVEPSAFLRACTGRAAASAFCDTTTQQQRIPRQKKRRQCPVLVLRRLIITTSSASASAISLHL</sequence>
<proteinExistence type="predicted"/>
<feature type="region of interest" description="Disordered" evidence="1">
    <location>
        <begin position="443"/>
        <end position="469"/>
    </location>
</feature>
<evidence type="ECO:0000313" key="3">
    <source>
        <dbReference type="WBParaSite" id="maker-unitig_24609-snap-gene-0.1-mRNA-1"/>
    </source>
</evidence>
<evidence type="ECO:0000256" key="1">
    <source>
        <dbReference type="SAM" id="MobiDB-lite"/>
    </source>
</evidence>
<feature type="region of interest" description="Disordered" evidence="1">
    <location>
        <begin position="802"/>
        <end position="827"/>
    </location>
</feature>
<feature type="compositionally biased region" description="Pro residues" evidence="1">
    <location>
        <begin position="802"/>
        <end position="820"/>
    </location>
</feature>
<feature type="compositionally biased region" description="Polar residues" evidence="1">
    <location>
        <begin position="452"/>
        <end position="461"/>
    </location>
</feature>